<keyword evidence="3" id="KW-1185">Reference proteome</keyword>
<dbReference type="EMBL" id="CAJVPI010002204">
    <property type="protein sequence ID" value="CAG8638248.1"/>
    <property type="molecule type" value="Genomic_DNA"/>
</dbReference>
<feature type="compositionally biased region" description="Acidic residues" evidence="1">
    <location>
        <begin position="19"/>
        <end position="29"/>
    </location>
</feature>
<name>A0A9N9DH78_9GLOM</name>
<organism evidence="2 3">
    <name type="scientific">Paraglomus brasilianum</name>
    <dbReference type="NCBI Taxonomy" id="144538"/>
    <lineage>
        <taxon>Eukaryota</taxon>
        <taxon>Fungi</taxon>
        <taxon>Fungi incertae sedis</taxon>
        <taxon>Mucoromycota</taxon>
        <taxon>Glomeromycotina</taxon>
        <taxon>Glomeromycetes</taxon>
        <taxon>Paraglomerales</taxon>
        <taxon>Paraglomeraceae</taxon>
        <taxon>Paraglomus</taxon>
    </lineage>
</organism>
<proteinExistence type="predicted"/>
<evidence type="ECO:0000313" key="3">
    <source>
        <dbReference type="Proteomes" id="UP000789739"/>
    </source>
</evidence>
<protein>
    <submittedName>
        <fullName evidence="2">793_t:CDS:1</fullName>
    </submittedName>
</protein>
<evidence type="ECO:0000313" key="2">
    <source>
        <dbReference type="EMBL" id="CAG8638248.1"/>
    </source>
</evidence>
<gene>
    <name evidence="2" type="ORF">PBRASI_LOCUS9626</name>
</gene>
<dbReference type="Proteomes" id="UP000789739">
    <property type="component" value="Unassembled WGS sequence"/>
</dbReference>
<dbReference type="AlphaFoldDB" id="A0A9N9DH78"/>
<reference evidence="2" key="1">
    <citation type="submission" date="2021-06" db="EMBL/GenBank/DDBJ databases">
        <authorList>
            <person name="Kallberg Y."/>
            <person name="Tangrot J."/>
            <person name="Rosling A."/>
        </authorList>
    </citation>
    <scope>NUCLEOTIDE SEQUENCE</scope>
    <source>
        <strain evidence="2">BR232B</strain>
    </source>
</reference>
<comment type="caution">
    <text evidence="2">The sequence shown here is derived from an EMBL/GenBank/DDBJ whole genome shotgun (WGS) entry which is preliminary data.</text>
</comment>
<accession>A0A9N9DH78</accession>
<evidence type="ECO:0000256" key="1">
    <source>
        <dbReference type="SAM" id="MobiDB-lite"/>
    </source>
</evidence>
<sequence>MLLDELFEAGVTEEHQTDDIEIESIEDESEGKPTNTTNGSDDMMQLEDDRDAHAESIINFSDSEDDIEEIFDGPKNEFRYKWNEFQQILLNIFGERTELLDVPRKYIADALVKVRVFKTESDSPPESIQIWKNRLQSWRDKMLEMRTLCKLRKVLKANVSHPKPRLPDGLKSQCKFIVPWNRLRVMWIMYFGLQEEFPDGVSVK</sequence>
<feature type="region of interest" description="Disordered" evidence="1">
    <location>
        <begin position="8"/>
        <end position="44"/>
    </location>
</feature>